<dbReference type="Proteomes" id="UP000591131">
    <property type="component" value="Unassembled WGS sequence"/>
</dbReference>
<protein>
    <submittedName>
        <fullName evidence="3">Uncharacterized protein</fullName>
    </submittedName>
</protein>
<dbReference type="AlphaFoldDB" id="A0A7J6LWW4"/>
<evidence type="ECO:0000313" key="4">
    <source>
        <dbReference type="Proteomes" id="UP000591131"/>
    </source>
</evidence>
<keyword evidence="2" id="KW-0732">Signal</keyword>
<feature type="region of interest" description="Disordered" evidence="1">
    <location>
        <begin position="197"/>
        <end position="225"/>
    </location>
</feature>
<feature type="chain" id="PRO_5029769130" evidence="2">
    <location>
        <begin position="24"/>
        <end position="326"/>
    </location>
</feature>
<evidence type="ECO:0000313" key="3">
    <source>
        <dbReference type="EMBL" id="KAF4663460.1"/>
    </source>
</evidence>
<gene>
    <name evidence="3" type="ORF">FOL47_005727</name>
</gene>
<dbReference type="EMBL" id="JAAPAO010000316">
    <property type="protein sequence ID" value="KAF4663460.1"/>
    <property type="molecule type" value="Genomic_DNA"/>
</dbReference>
<reference evidence="3 4" key="1">
    <citation type="submission" date="2020-04" db="EMBL/GenBank/DDBJ databases">
        <title>Perkinsus chesapeaki whole genome sequence.</title>
        <authorList>
            <person name="Bogema D.R."/>
        </authorList>
    </citation>
    <scope>NUCLEOTIDE SEQUENCE [LARGE SCALE GENOMIC DNA]</scope>
    <source>
        <strain evidence="3">ATCC PRA-425</strain>
    </source>
</reference>
<accession>A0A7J6LWW4</accession>
<evidence type="ECO:0000256" key="2">
    <source>
        <dbReference type="SAM" id="SignalP"/>
    </source>
</evidence>
<organism evidence="3 4">
    <name type="scientific">Perkinsus chesapeaki</name>
    <name type="common">Clam parasite</name>
    <name type="synonym">Perkinsus andrewsi</name>
    <dbReference type="NCBI Taxonomy" id="330153"/>
    <lineage>
        <taxon>Eukaryota</taxon>
        <taxon>Sar</taxon>
        <taxon>Alveolata</taxon>
        <taxon>Perkinsozoa</taxon>
        <taxon>Perkinsea</taxon>
        <taxon>Perkinsida</taxon>
        <taxon>Perkinsidae</taxon>
        <taxon>Perkinsus</taxon>
    </lineage>
</organism>
<evidence type="ECO:0000256" key="1">
    <source>
        <dbReference type="SAM" id="MobiDB-lite"/>
    </source>
</evidence>
<name>A0A7J6LWW4_PERCH</name>
<sequence>MLMVCRRIITTWHLLANFGVVQARIKSPKDHLPLGTYSPASMEQGLSQCISSASLEIYRGKLPDDRFVSLIIDGNRIVDGVSPTLYDSKDLPINARGNKACYSVTDQAKHARRLHKLLLKKCGVHYGLTMPPEIVLCIPREPLGTMTIYLNGKKLWKDEIKSLDLGITFPLPSEAPTVPREVDKRPPSSLMARKRSIENPAEGHTQDASRQYHPPYKKTKKDEHNTIRDGRYHGVVEDDNDITVNAQIRSNGTHQFMDAMSSIKGAAVAMILDARIVKAADYNTTGYFKLGAESSPLRIKKDPGNPQSLLVYNGEVLMYHLHPEVP</sequence>
<keyword evidence="4" id="KW-1185">Reference proteome</keyword>
<proteinExistence type="predicted"/>
<feature type="signal peptide" evidence="2">
    <location>
        <begin position="1"/>
        <end position="23"/>
    </location>
</feature>
<comment type="caution">
    <text evidence="3">The sequence shown here is derived from an EMBL/GenBank/DDBJ whole genome shotgun (WGS) entry which is preliminary data.</text>
</comment>